<comment type="caution">
    <text evidence="7">The sequence shown here is derived from an EMBL/GenBank/DDBJ whole genome shotgun (WGS) entry which is preliminary data.</text>
</comment>
<dbReference type="InterPro" id="IPR051398">
    <property type="entry name" value="Polysacch_Deacetylase"/>
</dbReference>
<name>A0ABU0BP33_9HYPH</name>
<organism evidence="7 8">
    <name type="scientific">Pararhizobium capsulatum DSM 1112</name>
    <dbReference type="NCBI Taxonomy" id="1121113"/>
    <lineage>
        <taxon>Bacteria</taxon>
        <taxon>Pseudomonadati</taxon>
        <taxon>Pseudomonadota</taxon>
        <taxon>Alphaproteobacteria</taxon>
        <taxon>Hyphomicrobiales</taxon>
        <taxon>Rhizobiaceae</taxon>
        <taxon>Rhizobium/Agrobacterium group</taxon>
        <taxon>Pararhizobium</taxon>
    </lineage>
</organism>
<proteinExistence type="inferred from homology"/>
<dbReference type="EMBL" id="JAUSVF010000001">
    <property type="protein sequence ID" value="MDQ0319431.1"/>
    <property type="molecule type" value="Genomic_DNA"/>
</dbReference>
<reference evidence="7 8" key="1">
    <citation type="submission" date="2023-07" db="EMBL/GenBank/DDBJ databases">
        <title>Genomic Encyclopedia of Type Strains, Phase IV (KMG-IV): sequencing the most valuable type-strain genomes for metagenomic binning, comparative biology and taxonomic classification.</title>
        <authorList>
            <person name="Goeker M."/>
        </authorList>
    </citation>
    <scope>NUCLEOTIDE SEQUENCE [LARGE SCALE GENOMIC DNA]</scope>
    <source>
        <strain evidence="7 8">DSM 1112</strain>
    </source>
</reference>
<keyword evidence="8" id="KW-1185">Reference proteome</keyword>
<dbReference type="InterPro" id="IPR011330">
    <property type="entry name" value="Glyco_hydro/deAcase_b/a-brl"/>
</dbReference>
<dbReference type="RefSeq" id="WP_307228331.1">
    <property type="nucleotide sequence ID" value="NZ_JAUSVF010000001.1"/>
</dbReference>
<evidence type="ECO:0000313" key="8">
    <source>
        <dbReference type="Proteomes" id="UP001230207"/>
    </source>
</evidence>
<dbReference type="InterPro" id="IPR002509">
    <property type="entry name" value="NODB_dom"/>
</dbReference>
<comment type="similarity">
    <text evidence="2">Belongs to the polysaccharide deacetylase family.</text>
</comment>
<evidence type="ECO:0000256" key="5">
    <source>
        <dbReference type="ARBA" id="ARBA00032976"/>
    </source>
</evidence>
<evidence type="ECO:0000256" key="3">
    <source>
        <dbReference type="ARBA" id="ARBA00020071"/>
    </source>
</evidence>
<dbReference type="PROSITE" id="PS51677">
    <property type="entry name" value="NODB"/>
    <property type="match status" value="1"/>
</dbReference>
<accession>A0ABU0BP33</accession>
<comment type="function">
    <text evidence="1">Is involved in generating a small heat-stable compound (Nod), an acylated oligomer of N-acetylglucosamine, that stimulates mitosis in various plant protoplasts.</text>
</comment>
<dbReference type="Pfam" id="PF01522">
    <property type="entry name" value="Polysacc_deac_1"/>
    <property type="match status" value="1"/>
</dbReference>
<feature type="domain" description="NodB homology" evidence="6">
    <location>
        <begin position="94"/>
        <end position="343"/>
    </location>
</feature>
<dbReference type="PANTHER" id="PTHR34216">
    <property type="match status" value="1"/>
</dbReference>
<evidence type="ECO:0000256" key="2">
    <source>
        <dbReference type="ARBA" id="ARBA00010973"/>
    </source>
</evidence>
<evidence type="ECO:0000256" key="4">
    <source>
        <dbReference type="ARBA" id="ARBA00022729"/>
    </source>
</evidence>
<evidence type="ECO:0000256" key="1">
    <source>
        <dbReference type="ARBA" id="ARBA00003236"/>
    </source>
</evidence>
<dbReference type="SUPFAM" id="SSF88713">
    <property type="entry name" value="Glycoside hydrolase/deacetylase"/>
    <property type="match status" value="1"/>
</dbReference>
<protein>
    <recommendedName>
        <fullName evidence="3">Chitooligosaccharide deacetylase</fullName>
    </recommendedName>
    <alternativeName>
        <fullName evidence="5">Nodulation protein B</fullName>
    </alternativeName>
</protein>
<dbReference type="PANTHER" id="PTHR34216:SF7">
    <property type="entry name" value="POLY-BETA-1,6-N-ACETYL-D-GLUCOSAMINE N-DEACETYLASE"/>
    <property type="match status" value="1"/>
</dbReference>
<evidence type="ECO:0000259" key="6">
    <source>
        <dbReference type="PROSITE" id="PS51677"/>
    </source>
</evidence>
<keyword evidence="4" id="KW-0732">Signal</keyword>
<dbReference type="Gene3D" id="3.20.20.370">
    <property type="entry name" value="Glycoside hydrolase/deacetylase"/>
    <property type="match status" value="1"/>
</dbReference>
<sequence length="343" mass="37467">MLKRFVKSTLITGGLETARIVKMAGLMKAARGRGAIFTLHHVRPRRPRLFDPNAHLEITPEFLDTAISTLKAEGYRFVALENLPQELTAEGRAPIAVFTLDDGYRNNIEHAAPVFSRYSVPFTVFATRGFIERTHGLWWETLADLMEAKNSLTFDFGAGPETLPLDTAARKHQAFGRFADYVGTGDEATAVAAIDVLARANGIEPLSITEKLTLDEGGLKQLVDNSLAQLGVHTVSHRALSRLSDEEVRAELNRSIEIIEQITGNRPTTLAYPYGFLSAVSARDRQLARALGLTVAVTTQPGTLDAAQELTALPRISLNGHFQKAAYVGALASGIPFRMMRTG</sequence>
<dbReference type="Proteomes" id="UP001230207">
    <property type="component" value="Unassembled WGS sequence"/>
</dbReference>
<gene>
    <name evidence="7" type="ORF">QO002_001569</name>
</gene>
<evidence type="ECO:0000313" key="7">
    <source>
        <dbReference type="EMBL" id="MDQ0319431.1"/>
    </source>
</evidence>